<protein>
    <submittedName>
        <fullName evidence="1">Uncharacterized protein</fullName>
    </submittedName>
</protein>
<evidence type="ECO:0000313" key="1">
    <source>
        <dbReference type="EMBL" id="KAK7315630.1"/>
    </source>
</evidence>
<comment type="caution">
    <text evidence="1">The sequence shown here is derived from an EMBL/GenBank/DDBJ whole genome shotgun (WGS) entry which is preliminary data.</text>
</comment>
<reference evidence="1 2" key="1">
    <citation type="submission" date="2024-01" db="EMBL/GenBank/DDBJ databases">
        <title>The genomes of 5 underutilized Papilionoideae crops provide insights into root nodulation and disease resistanc.</title>
        <authorList>
            <person name="Jiang F."/>
        </authorList>
    </citation>
    <scope>NUCLEOTIDE SEQUENCE [LARGE SCALE GENOMIC DNA]</scope>
    <source>
        <strain evidence="1">LVBAO_FW01</strain>
        <tissue evidence="1">Leaves</tissue>
    </source>
</reference>
<sequence length="188" mass="21118">MGVRIEGPPKGERGSCQNHLNSKNSLTFWTLILAFVNVKIERICGRLESPVCSSLISSTRSQFGHAAALVVLSEESTTNVNLAIPKLYVITMGIDVGGRFFSNILMHVLTQQINVIAYNFFISWSGYARFCRQLKERKPFVSLSPIWLKTLIDGKVDTEYYSKLAKADIHGKITFTQQHGQLIPQQQI</sequence>
<proteinExistence type="predicted"/>
<keyword evidence="2" id="KW-1185">Reference proteome</keyword>
<dbReference type="Proteomes" id="UP001367508">
    <property type="component" value="Unassembled WGS sequence"/>
</dbReference>
<evidence type="ECO:0000313" key="2">
    <source>
        <dbReference type="Proteomes" id="UP001367508"/>
    </source>
</evidence>
<gene>
    <name evidence="1" type="ORF">VNO77_34196</name>
</gene>
<dbReference type="EMBL" id="JAYMYQ010000008">
    <property type="protein sequence ID" value="KAK7315630.1"/>
    <property type="molecule type" value="Genomic_DNA"/>
</dbReference>
<dbReference type="AlphaFoldDB" id="A0AAN9KDU2"/>
<accession>A0AAN9KDU2</accession>
<organism evidence="1 2">
    <name type="scientific">Canavalia gladiata</name>
    <name type="common">Sword bean</name>
    <name type="synonym">Dolichos gladiatus</name>
    <dbReference type="NCBI Taxonomy" id="3824"/>
    <lineage>
        <taxon>Eukaryota</taxon>
        <taxon>Viridiplantae</taxon>
        <taxon>Streptophyta</taxon>
        <taxon>Embryophyta</taxon>
        <taxon>Tracheophyta</taxon>
        <taxon>Spermatophyta</taxon>
        <taxon>Magnoliopsida</taxon>
        <taxon>eudicotyledons</taxon>
        <taxon>Gunneridae</taxon>
        <taxon>Pentapetalae</taxon>
        <taxon>rosids</taxon>
        <taxon>fabids</taxon>
        <taxon>Fabales</taxon>
        <taxon>Fabaceae</taxon>
        <taxon>Papilionoideae</taxon>
        <taxon>50 kb inversion clade</taxon>
        <taxon>NPAAA clade</taxon>
        <taxon>indigoferoid/millettioid clade</taxon>
        <taxon>Phaseoleae</taxon>
        <taxon>Canavalia</taxon>
    </lineage>
</organism>
<name>A0AAN9KDU2_CANGL</name>